<dbReference type="EMBL" id="QTKX01000001">
    <property type="protein sequence ID" value="MBS8263625.1"/>
    <property type="molecule type" value="Genomic_DNA"/>
</dbReference>
<comment type="caution">
    <text evidence="2">The sequence shown here is derived from an EMBL/GenBank/DDBJ whole genome shotgun (WGS) entry which is preliminary data.</text>
</comment>
<dbReference type="AlphaFoldDB" id="A0A944CI47"/>
<feature type="transmembrane region" description="Helical" evidence="1">
    <location>
        <begin position="69"/>
        <end position="85"/>
    </location>
</feature>
<name>A0A944CI47_9BACI</name>
<sequence length="196" mass="23124">MDYDSFFIDYIFMSVVILYSIYHLFISKSDLEEDITENMKARSIANVIRYLMFLAFNCSFAQLVFDIDWLLWISFFSVIALWILLVEHKFNFSYYIFISLLFLVFLVVGVPTHNHSFLDYISDQTEYECLRIECVKVSEVVVEDELKTEIKIFSIQDYSYDWYLLYGKGALTLKDEVGNVKKFSGINIGGLWLLDK</sequence>
<proteinExistence type="predicted"/>
<evidence type="ECO:0000256" key="1">
    <source>
        <dbReference type="SAM" id="Phobius"/>
    </source>
</evidence>
<keyword evidence="1" id="KW-0472">Membrane</keyword>
<protein>
    <submittedName>
        <fullName evidence="2">Uncharacterized protein</fullName>
    </submittedName>
</protein>
<keyword evidence="1" id="KW-0812">Transmembrane</keyword>
<accession>A0A944CI47</accession>
<evidence type="ECO:0000313" key="3">
    <source>
        <dbReference type="Proteomes" id="UP000761411"/>
    </source>
</evidence>
<dbReference type="Proteomes" id="UP000761411">
    <property type="component" value="Unassembled WGS sequence"/>
</dbReference>
<keyword evidence="3" id="KW-1185">Reference proteome</keyword>
<keyword evidence="1" id="KW-1133">Transmembrane helix</keyword>
<reference evidence="2 3" key="1">
    <citation type="journal article" date="2021" name="Microorganisms">
        <title>Bacterial Dimethylsulfoniopropionate Biosynthesis in the East China Sea.</title>
        <authorList>
            <person name="Liu J."/>
            <person name="Zhang Y."/>
            <person name="Liu J."/>
            <person name="Zhong H."/>
            <person name="Williams B.T."/>
            <person name="Zheng Y."/>
            <person name="Curson A.R.J."/>
            <person name="Sun C."/>
            <person name="Sun H."/>
            <person name="Song D."/>
            <person name="Wagner Mackenzie B."/>
            <person name="Bermejo Martinez A."/>
            <person name="Todd J.D."/>
            <person name="Zhang X.H."/>
        </authorList>
    </citation>
    <scope>NUCLEOTIDE SEQUENCE [LARGE SCALE GENOMIC DNA]</scope>
    <source>
        <strain evidence="2 3">ESS08</strain>
    </source>
</reference>
<feature type="transmembrane region" description="Helical" evidence="1">
    <location>
        <begin position="47"/>
        <end position="63"/>
    </location>
</feature>
<feature type="transmembrane region" description="Helical" evidence="1">
    <location>
        <begin position="6"/>
        <end position="26"/>
    </location>
</feature>
<dbReference type="RefSeq" id="WP_213367177.1">
    <property type="nucleotide sequence ID" value="NZ_QTKX01000001.1"/>
</dbReference>
<organism evidence="2 3">
    <name type="scientific">Mesobacillus boroniphilus</name>
    <dbReference type="NCBI Taxonomy" id="308892"/>
    <lineage>
        <taxon>Bacteria</taxon>
        <taxon>Bacillati</taxon>
        <taxon>Bacillota</taxon>
        <taxon>Bacilli</taxon>
        <taxon>Bacillales</taxon>
        <taxon>Bacillaceae</taxon>
        <taxon>Mesobacillus</taxon>
    </lineage>
</organism>
<gene>
    <name evidence="2" type="ORF">DYI25_04100</name>
</gene>
<evidence type="ECO:0000313" key="2">
    <source>
        <dbReference type="EMBL" id="MBS8263625.1"/>
    </source>
</evidence>
<feature type="transmembrane region" description="Helical" evidence="1">
    <location>
        <begin position="92"/>
        <end position="110"/>
    </location>
</feature>